<feature type="region of interest" description="Disordered" evidence="2">
    <location>
        <begin position="430"/>
        <end position="464"/>
    </location>
</feature>
<dbReference type="InterPro" id="IPR004846">
    <property type="entry name" value="T2SS/T3SS_dom"/>
</dbReference>
<feature type="region of interest" description="Disordered" evidence="2">
    <location>
        <begin position="328"/>
        <end position="349"/>
    </location>
</feature>
<evidence type="ECO:0000259" key="6">
    <source>
        <dbReference type="Pfam" id="PF13629"/>
    </source>
</evidence>
<reference evidence="7 8" key="1">
    <citation type="submission" date="2019-07" db="EMBL/GenBank/DDBJ databases">
        <title>Aquicoccus porphyridii gen. nov., sp. nov., isolated from a small marine red alga, Porphyridium marinum.</title>
        <authorList>
            <person name="Liu L."/>
        </authorList>
    </citation>
    <scope>NUCLEOTIDE SEQUENCE [LARGE SCALE GENOMIC DNA]</scope>
    <source>
        <strain evidence="7 8">L1 8-17</strain>
    </source>
</reference>
<evidence type="ECO:0000256" key="2">
    <source>
        <dbReference type="SAM" id="MobiDB-lite"/>
    </source>
</evidence>
<dbReference type="InterPro" id="IPR007055">
    <property type="entry name" value="BON_dom"/>
</dbReference>
<evidence type="ECO:0000256" key="1">
    <source>
        <dbReference type="RuleBase" id="RU004003"/>
    </source>
</evidence>
<evidence type="ECO:0000313" key="7">
    <source>
        <dbReference type="EMBL" id="KAA0912256.1"/>
    </source>
</evidence>
<comment type="similarity">
    <text evidence="1">Belongs to the bacterial secretin family.</text>
</comment>
<feature type="domain" description="Type II/III secretion system secretin-like" evidence="4">
    <location>
        <begin position="252"/>
        <end position="410"/>
    </location>
</feature>
<keyword evidence="3" id="KW-0812">Transmembrane</keyword>
<name>A0A5A9Z4Y9_9RHOB</name>
<dbReference type="GO" id="GO:0015627">
    <property type="term" value="C:type II protein secretion system complex"/>
    <property type="evidence" value="ECO:0007669"/>
    <property type="project" value="TreeGrafter"/>
</dbReference>
<evidence type="ECO:0000313" key="8">
    <source>
        <dbReference type="Proteomes" id="UP000325291"/>
    </source>
</evidence>
<keyword evidence="3" id="KW-1133">Transmembrane helix</keyword>
<dbReference type="Pfam" id="PF13629">
    <property type="entry name" value="T2SS-T3SS_pil_N"/>
    <property type="match status" value="1"/>
</dbReference>
<dbReference type="InterPro" id="IPR050810">
    <property type="entry name" value="Bact_Secretion_Sys_Channel"/>
</dbReference>
<dbReference type="Pfam" id="PF04972">
    <property type="entry name" value="BON"/>
    <property type="match status" value="1"/>
</dbReference>
<proteinExistence type="inferred from homology"/>
<evidence type="ECO:0000259" key="5">
    <source>
        <dbReference type="Pfam" id="PF04972"/>
    </source>
</evidence>
<dbReference type="PANTHER" id="PTHR30332:SF17">
    <property type="entry name" value="TYPE IV PILIATION SYSTEM PROTEIN DR_0774-RELATED"/>
    <property type="match status" value="1"/>
</dbReference>
<evidence type="ECO:0000256" key="3">
    <source>
        <dbReference type="SAM" id="Phobius"/>
    </source>
</evidence>
<protein>
    <submittedName>
        <fullName evidence="7">Type II and III secretion system protein family protein</fullName>
    </submittedName>
</protein>
<dbReference type="PRINTS" id="PR00811">
    <property type="entry name" value="BCTERIALGSPD"/>
</dbReference>
<feature type="domain" description="Pilus formation protein N-terminal" evidence="6">
    <location>
        <begin position="56"/>
        <end position="124"/>
    </location>
</feature>
<feature type="transmembrane region" description="Helical" evidence="3">
    <location>
        <begin position="23"/>
        <end position="42"/>
    </location>
</feature>
<dbReference type="InterPro" id="IPR032789">
    <property type="entry name" value="T2SS-T3SS_pil_N"/>
</dbReference>
<dbReference type="InterPro" id="IPR001775">
    <property type="entry name" value="GspD/PilQ"/>
</dbReference>
<dbReference type="GO" id="GO:0009306">
    <property type="term" value="P:protein secretion"/>
    <property type="evidence" value="ECO:0007669"/>
    <property type="project" value="InterPro"/>
</dbReference>
<feature type="domain" description="BON" evidence="5">
    <location>
        <begin position="133"/>
        <end position="188"/>
    </location>
</feature>
<dbReference type="RefSeq" id="WP_111367651.1">
    <property type="nucleotide sequence ID" value="NZ_JASHJG010000023.1"/>
</dbReference>
<organism evidence="7 8">
    <name type="scientific">Aquicoccus porphyridii</name>
    <dbReference type="NCBI Taxonomy" id="1852029"/>
    <lineage>
        <taxon>Bacteria</taxon>
        <taxon>Pseudomonadati</taxon>
        <taxon>Pseudomonadota</taxon>
        <taxon>Alphaproteobacteria</taxon>
        <taxon>Rhodobacterales</taxon>
        <taxon>Paracoccaceae</taxon>
        <taxon>Aquicoccus</taxon>
    </lineage>
</organism>
<dbReference type="AlphaFoldDB" id="A0A5A9Z4Y9"/>
<comment type="caution">
    <text evidence="7">The sequence shown here is derived from an EMBL/GenBank/DDBJ whole genome shotgun (WGS) entry which is preliminary data.</text>
</comment>
<dbReference type="EMBL" id="VINQ01000015">
    <property type="protein sequence ID" value="KAA0912256.1"/>
    <property type="molecule type" value="Genomic_DNA"/>
</dbReference>
<gene>
    <name evidence="7" type="ORF">FLO80_16745</name>
</gene>
<keyword evidence="8" id="KW-1185">Reference proteome</keyword>
<dbReference type="Pfam" id="PF00263">
    <property type="entry name" value="Secretin"/>
    <property type="match status" value="1"/>
</dbReference>
<sequence>MSFLGPVIGIAFRRSWSLFARRLLLAVVSLPCLAIVLSFTLIEMPAAQTLLEVDDKQIALNVNEAKFLRLDEPAKAVFLSNPGVADIDLQSAKYIYIVGKSVGETTLFVLGADDEPMMRTTIAVGIDSQRLSRAVRQAVSGGTVSVSSLDGAVYLHGSVPTPDDVVTAEDVLAALAGPNAVIVNRLELEQSAQVNLQVKIAEVARTISDDIGFGMNGGNSRGSFSSPASTISNGFAITVTPSALDMNFLLNALSQRGLVSILSEPNLTARSGETAKFLAGGQIPYQVKSANDEVTIELQPYGVELEFTPVVREKGRIEIRLETKVREVDESQTTSSDIGPALTERSASTTVEIGSGQSFAIAGMFQSGTQQALGGFPGLVNLPVLGALFRSSRYARGETELVITVTPYLVEPTNPRDLKTPVDDLKPVGGIEQWGTGRFTKPLKPGQNRGKSRVRGTGGGFRLQ</sequence>
<keyword evidence="3" id="KW-0472">Membrane</keyword>
<dbReference type="Proteomes" id="UP000325291">
    <property type="component" value="Unassembled WGS sequence"/>
</dbReference>
<evidence type="ECO:0000259" key="4">
    <source>
        <dbReference type="Pfam" id="PF00263"/>
    </source>
</evidence>
<dbReference type="PANTHER" id="PTHR30332">
    <property type="entry name" value="PROBABLE GENERAL SECRETION PATHWAY PROTEIN D"/>
    <property type="match status" value="1"/>
</dbReference>
<accession>A0A5A9Z4Y9</accession>